<protein>
    <submittedName>
        <fullName evidence="1">Mobile element protein</fullName>
    </submittedName>
</protein>
<dbReference type="AlphaFoldDB" id="A0A2A5T5T3"/>
<gene>
    <name evidence="1" type="ORF">BTN49_0474</name>
</gene>
<dbReference type="Proteomes" id="UP000219020">
    <property type="component" value="Unassembled WGS sequence"/>
</dbReference>
<name>A0A2A5T5T3_9GAMM</name>
<keyword evidence="2" id="KW-1185">Reference proteome</keyword>
<proteinExistence type="predicted"/>
<reference evidence="2" key="1">
    <citation type="submission" date="2017-04" db="EMBL/GenBank/DDBJ databases">
        <title>Genome evolution of the luminous symbionts of deep sea anglerfish.</title>
        <authorList>
            <person name="Hendry T.A."/>
        </authorList>
    </citation>
    <scope>NUCLEOTIDE SEQUENCE [LARGE SCALE GENOMIC DNA]</scope>
</reference>
<sequence>MLMDVPLKSPTYTYINKRSKTVGVKYRLPSLGTFARVVIDATGLKVYGKRIQHGQENQRI</sequence>
<dbReference type="EMBL" id="NBYY01000009">
    <property type="protein sequence ID" value="PCS23506.1"/>
    <property type="molecule type" value="Genomic_DNA"/>
</dbReference>
<comment type="caution">
    <text evidence="1">The sequence shown here is derived from an EMBL/GenBank/DDBJ whole genome shotgun (WGS) entry which is preliminary data.</text>
</comment>
<evidence type="ECO:0000313" key="1">
    <source>
        <dbReference type="EMBL" id="PCS23506.1"/>
    </source>
</evidence>
<organism evidence="1 2">
    <name type="scientific">Candidatus Enterovibrio escicola</name>
    <dbReference type="NCBI Taxonomy" id="1927127"/>
    <lineage>
        <taxon>Bacteria</taxon>
        <taxon>Pseudomonadati</taxon>
        <taxon>Pseudomonadota</taxon>
        <taxon>Gammaproteobacteria</taxon>
        <taxon>Vibrionales</taxon>
        <taxon>Vibrionaceae</taxon>
        <taxon>Enterovibrio</taxon>
    </lineage>
</organism>
<evidence type="ECO:0000313" key="2">
    <source>
        <dbReference type="Proteomes" id="UP000219020"/>
    </source>
</evidence>
<accession>A0A2A5T5T3</accession>